<dbReference type="AlphaFoldDB" id="A0A0E9WGW9"/>
<proteinExistence type="predicted"/>
<name>A0A0E9WGW9_ANGAN</name>
<reference evidence="1" key="2">
    <citation type="journal article" date="2015" name="Fish Shellfish Immunol.">
        <title>Early steps in the European eel (Anguilla anguilla)-Vibrio vulnificus interaction in the gills: Role of the RtxA13 toxin.</title>
        <authorList>
            <person name="Callol A."/>
            <person name="Pajuelo D."/>
            <person name="Ebbesson L."/>
            <person name="Teles M."/>
            <person name="MacKenzie S."/>
            <person name="Amaro C."/>
        </authorList>
    </citation>
    <scope>NUCLEOTIDE SEQUENCE</scope>
</reference>
<evidence type="ECO:0000313" key="1">
    <source>
        <dbReference type="EMBL" id="JAH88800.1"/>
    </source>
</evidence>
<protein>
    <submittedName>
        <fullName evidence="1">Uncharacterized protein</fullName>
    </submittedName>
</protein>
<reference evidence="1" key="1">
    <citation type="submission" date="2014-11" db="EMBL/GenBank/DDBJ databases">
        <authorList>
            <person name="Amaro Gonzalez C."/>
        </authorList>
    </citation>
    <scope>NUCLEOTIDE SEQUENCE</scope>
</reference>
<sequence length="53" mass="6046">MAVTLHYIFLLSVSYQEKEGGKNKLIVKQMAQNQSDALVIKQFLCDAIKNVYI</sequence>
<organism evidence="1">
    <name type="scientific">Anguilla anguilla</name>
    <name type="common">European freshwater eel</name>
    <name type="synonym">Muraena anguilla</name>
    <dbReference type="NCBI Taxonomy" id="7936"/>
    <lineage>
        <taxon>Eukaryota</taxon>
        <taxon>Metazoa</taxon>
        <taxon>Chordata</taxon>
        <taxon>Craniata</taxon>
        <taxon>Vertebrata</taxon>
        <taxon>Euteleostomi</taxon>
        <taxon>Actinopterygii</taxon>
        <taxon>Neopterygii</taxon>
        <taxon>Teleostei</taxon>
        <taxon>Anguilliformes</taxon>
        <taxon>Anguillidae</taxon>
        <taxon>Anguilla</taxon>
    </lineage>
</organism>
<accession>A0A0E9WGW9</accession>
<dbReference type="EMBL" id="GBXM01019777">
    <property type="protein sequence ID" value="JAH88800.1"/>
    <property type="molecule type" value="Transcribed_RNA"/>
</dbReference>